<evidence type="ECO:0000313" key="2">
    <source>
        <dbReference type="Proteomes" id="UP001218246"/>
    </source>
</evidence>
<dbReference type="PANTHER" id="PTHR36436:SF6">
    <property type="entry name" value="SLL5081 PROTEIN"/>
    <property type="match status" value="1"/>
</dbReference>
<keyword evidence="2" id="KW-1185">Reference proteome</keyword>
<sequence>MPYTIEEFIHTYGLTHLQNELLASVFPCIQVKPSPRADIAIGASKMGGHPDLPIGFTYPVVNGTPLRFVAQIRLADVPQTAFSAAFPKTGRLYFFYHEDSLEKPGYVVFDESDNITPYEVETPYPQSALSFSVTCKLPELFIEDEADSDRFLQMLEELQPDHYNNHQMFGEPFSIHEDVFEIAALHTQKQADDFTLLLQIDSDPQTGMQWGEMGMLYFVIANDALNERRFNETICVMQCF</sequence>
<name>A0ABT6H9Y5_9BACI</name>
<dbReference type="EMBL" id="JARULN010000032">
    <property type="protein sequence ID" value="MDG5755539.1"/>
    <property type="molecule type" value="Genomic_DNA"/>
</dbReference>
<dbReference type="InterPro" id="IPR015315">
    <property type="entry name" value="DUF1963"/>
</dbReference>
<dbReference type="Proteomes" id="UP001218246">
    <property type="component" value="Unassembled WGS sequence"/>
</dbReference>
<evidence type="ECO:0000313" key="1">
    <source>
        <dbReference type="EMBL" id="MDG5755539.1"/>
    </source>
</evidence>
<accession>A0ABT6H9Y5</accession>
<dbReference type="SUPFAM" id="SSF103032">
    <property type="entry name" value="Hypothetical protein YwqG"/>
    <property type="match status" value="1"/>
</dbReference>
<proteinExistence type="predicted"/>
<gene>
    <name evidence="1" type="ORF">P6P90_16710</name>
</gene>
<organism evidence="1 2">
    <name type="scientific">Ectobacillus antri</name>
    <dbReference type="NCBI Taxonomy" id="2486280"/>
    <lineage>
        <taxon>Bacteria</taxon>
        <taxon>Bacillati</taxon>
        <taxon>Bacillota</taxon>
        <taxon>Bacilli</taxon>
        <taxon>Bacillales</taxon>
        <taxon>Bacillaceae</taxon>
        <taxon>Ectobacillus</taxon>
    </lineage>
</organism>
<dbReference type="InterPro" id="IPR035948">
    <property type="entry name" value="YwqG-like_sf"/>
</dbReference>
<dbReference type="Pfam" id="PF09234">
    <property type="entry name" value="DUF1963"/>
    <property type="match status" value="1"/>
</dbReference>
<dbReference type="PANTHER" id="PTHR36436">
    <property type="entry name" value="SLL5081 PROTEIN"/>
    <property type="match status" value="1"/>
</dbReference>
<reference evidence="1 2" key="1">
    <citation type="submission" date="2023-04" db="EMBL/GenBank/DDBJ databases">
        <title>Ectobacillus antri isolated from activated sludge.</title>
        <authorList>
            <person name="Yan P."/>
            <person name="Liu X."/>
        </authorList>
    </citation>
    <scope>NUCLEOTIDE SEQUENCE [LARGE SCALE GENOMIC DNA]</scope>
    <source>
        <strain evidence="1 2">C18H</strain>
    </source>
</reference>
<protein>
    <submittedName>
        <fullName evidence="1">YwqG family protein</fullName>
    </submittedName>
</protein>
<dbReference type="RefSeq" id="WP_124565304.1">
    <property type="nucleotide sequence ID" value="NZ_JARRRY010000024.1"/>
</dbReference>
<comment type="caution">
    <text evidence="1">The sequence shown here is derived from an EMBL/GenBank/DDBJ whole genome shotgun (WGS) entry which is preliminary data.</text>
</comment>
<dbReference type="Gene3D" id="2.30.320.10">
    <property type="entry name" value="YwqG-like"/>
    <property type="match status" value="1"/>
</dbReference>